<dbReference type="Pfam" id="PF12680">
    <property type="entry name" value="SnoaL_2"/>
    <property type="match status" value="1"/>
</dbReference>
<accession>A0ABR6X7Z5</accession>
<evidence type="ECO:0000313" key="3">
    <source>
        <dbReference type="EMBL" id="MBC3808982.1"/>
    </source>
</evidence>
<protein>
    <submittedName>
        <fullName evidence="3">Nuclear transport factor 2 family protein</fullName>
    </submittedName>
</protein>
<feature type="chain" id="PRO_5046461633" evidence="1">
    <location>
        <begin position="20"/>
        <end position="150"/>
    </location>
</feature>
<evidence type="ECO:0000313" key="4">
    <source>
        <dbReference type="Proteomes" id="UP000648257"/>
    </source>
</evidence>
<proteinExistence type="predicted"/>
<dbReference type="PANTHER" id="PTHR38436:SF1">
    <property type="entry name" value="ESTER CYCLASE"/>
    <property type="match status" value="1"/>
</dbReference>
<dbReference type="InterPro" id="IPR032710">
    <property type="entry name" value="NTF2-like_dom_sf"/>
</dbReference>
<dbReference type="RefSeq" id="WP_186924045.1">
    <property type="nucleotide sequence ID" value="NZ_JACOFW010000023.1"/>
</dbReference>
<gene>
    <name evidence="3" type="ORF">H8K52_16705</name>
</gene>
<dbReference type="Gene3D" id="3.10.450.50">
    <property type="match status" value="1"/>
</dbReference>
<keyword evidence="1" id="KW-0732">Signal</keyword>
<dbReference type="PANTHER" id="PTHR38436">
    <property type="entry name" value="POLYKETIDE CYCLASE SNOAL-LIKE DOMAIN"/>
    <property type="match status" value="1"/>
</dbReference>
<dbReference type="InterPro" id="IPR009959">
    <property type="entry name" value="Cyclase_SnoaL-like"/>
</dbReference>
<organism evidence="3 4">
    <name type="scientific">Undibacterium seohonense</name>
    <dbReference type="NCBI Taxonomy" id="1344950"/>
    <lineage>
        <taxon>Bacteria</taxon>
        <taxon>Pseudomonadati</taxon>
        <taxon>Pseudomonadota</taxon>
        <taxon>Betaproteobacteria</taxon>
        <taxon>Burkholderiales</taxon>
        <taxon>Oxalobacteraceae</taxon>
        <taxon>Undibacterium</taxon>
    </lineage>
</organism>
<comment type="caution">
    <text evidence="3">The sequence shown here is derived from an EMBL/GenBank/DDBJ whole genome shotgun (WGS) entry which is preliminary data.</text>
</comment>
<dbReference type="EMBL" id="JACOFW010000023">
    <property type="protein sequence ID" value="MBC3808982.1"/>
    <property type="molecule type" value="Genomic_DNA"/>
</dbReference>
<feature type="signal peptide" evidence="1">
    <location>
        <begin position="1"/>
        <end position="19"/>
    </location>
</feature>
<sequence length="150" mass="16761">MKFFFLTLLTISIASSAYAAPSDTATNKKIVVDFYDMAFTQRMPTKAALKFISPTTYIQHNPEGKDGRDNFINGFAKFVENGTLKCVIKRAIAEKDLVVIHSHCLDNPADLNERGQAYVDIFRVQGGKIVEHWDVGQPIPEKSANSNTMF</sequence>
<keyword evidence="4" id="KW-1185">Reference proteome</keyword>
<feature type="domain" description="SnoaL-like" evidence="2">
    <location>
        <begin position="32"/>
        <end position="132"/>
    </location>
</feature>
<reference evidence="3 4" key="1">
    <citation type="submission" date="2020-08" db="EMBL/GenBank/DDBJ databases">
        <title>Novel species isolated from subtropical streams in China.</title>
        <authorList>
            <person name="Lu H."/>
        </authorList>
    </citation>
    <scope>NUCLEOTIDE SEQUENCE [LARGE SCALE GENOMIC DNA]</scope>
    <source>
        <strain evidence="3 4">KACC 16656</strain>
    </source>
</reference>
<evidence type="ECO:0000259" key="2">
    <source>
        <dbReference type="Pfam" id="PF12680"/>
    </source>
</evidence>
<name>A0ABR6X7Z5_9BURK</name>
<dbReference type="InterPro" id="IPR037401">
    <property type="entry name" value="SnoaL-like"/>
</dbReference>
<dbReference type="Proteomes" id="UP000648257">
    <property type="component" value="Unassembled WGS sequence"/>
</dbReference>
<dbReference type="SUPFAM" id="SSF54427">
    <property type="entry name" value="NTF2-like"/>
    <property type="match status" value="1"/>
</dbReference>
<evidence type="ECO:0000256" key="1">
    <source>
        <dbReference type="SAM" id="SignalP"/>
    </source>
</evidence>